<accession>A0ACC0YII0</accession>
<evidence type="ECO:0000313" key="2">
    <source>
        <dbReference type="Proteomes" id="UP001163603"/>
    </source>
</evidence>
<keyword evidence="2" id="KW-1185">Reference proteome</keyword>
<gene>
    <name evidence="1" type="ORF">Pint_25552</name>
</gene>
<name>A0ACC0YII0_9ROSI</name>
<organism evidence="1 2">
    <name type="scientific">Pistacia integerrima</name>
    <dbReference type="NCBI Taxonomy" id="434235"/>
    <lineage>
        <taxon>Eukaryota</taxon>
        <taxon>Viridiplantae</taxon>
        <taxon>Streptophyta</taxon>
        <taxon>Embryophyta</taxon>
        <taxon>Tracheophyta</taxon>
        <taxon>Spermatophyta</taxon>
        <taxon>Magnoliopsida</taxon>
        <taxon>eudicotyledons</taxon>
        <taxon>Gunneridae</taxon>
        <taxon>Pentapetalae</taxon>
        <taxon>rosids</taxon>
        <taxon>malvids</taxon>
        <taxon>Sapindales</taxon>
        <taxon>Anacardiaceae</taxon>
        <taxon>Pistacia</taxon>
    </lineage>
</organism>
<comment type="caution">
    <text evidence="1">The sequence shown here is derived from an EMBL/GenBank/DDBJ whole genome shotgun (WGS) entry which is preliminary data.</text>
</comment>
<dbReference type="Proteomes" id="UP001163603">
    <property type="component" value="Chromosome 7"/>
</dbReference>
<reference evidence="2" key="1">
    <citation type="journal article" date="2023" name="G3 (Bethesda)">
        <title>Genome assembly and association tests identify interacting loci associated with vigor, precocity, and sex in interspecific pistachio rootstocks.</title>
        <authorList>
            <person name="Palmer W."/>
            <person name="Jacygrad E."/>
            <person name="Sagayaradj S."/>
            <person name="Cavanaugh K."/>
            <person name="Han R."/>
            <person name="Bertier L."/>
            <person name="Beede B."/>
            <person name="Kafkas S."/>
            <person name="Golino D."/>
            <person name="Preece J."/>
            <person name="Michelmore R."/>
        </authorList>
    </citation>
    <scope>NUCLEOTIDE SEQUENCE [LARGE SCALE GENOMIC DNA]</scope>
</reference>
<proteinExistence type="predicted"/>
<dbReference type="EMBL" id="CM047742">
    <property type="protein sequence ID" value="KAJ0035682.1"/>
    <property type="molecule type" value="Genomic_DNA"/>
</dbReference>
<protein>
    <submittedName>
        <fullName evidence="1">Uncharacterized protein</fullName>
    </submittedName>
</protein>
<evidence type="ECO:0000313" key="1">
    <source>
        <dbReference type="EMBL" id="KAJ0035682.1"/>
    </source>
</evidence>
<sequence length="95" mass="10837">MKYICQYPIKVETCEESTKQREILNQTHPGNAASTSHILYMHNSMRDGQVTAPRLLSIAGRSTTITTKPSKKTKHMAIVRLEEIEHKVVKRFLKG</sequence>